<dbReference type="CDD" id="cd01324">
    <property type="entry name" value="cbb3_Oxidase_CcoQ"/>
    <property type="match status" value="1"/>
</dbReference>
<evidence type="ECO:0000313" key="4">
    <source>
        <dbReference type="Proteomes" id="UP000297741"/>
    </source>
</evidence>
<comment type="caution">
    <text evidence="3">The sequence shown here is derived from an EMBL/GenBank/DDBJ whole genome shotgun (WGS) entry which is preliminary data.</text>
</comment>
<dbReference type="Proteomes" id="UP000297741">
    <property type="component" value="Unassembled WGS sequence"/>
</dbReference>
<reference evidence="3 4" key="1">
    <citation type="submission" date="2018-11" db="EMBL/GenBank/DDBJ databases">
        <title>Tabrizicola sp. isolated from sediment of alpine lake.</title>
        <authorList>
            <person name="Liu Z."/>
        </authorList>
    </citation>
    <scope>NUCLEOTIDE SEQUENCE [LARGE SCALE GENOMIC DNA]</scope>
    <source>
        <strain evidence="3 4">DRYC-M-16</strain>
    </source>
</reference>
<keyword evidence="2" id="KW-0472">Membrane</keyword>
<evidence type="ECO:0000256" key="2">
    <source>
        <dbReference type="SAM" id="Phobius"/>
    </source>
</evidence>
<dbReference type="EMBL" id="RPEM01000009">
    <property type="protein sequence ID" value="TGD42471.1"/>
    <property type="molecule type" value="Genomic_DNA"/>
</dbReference>
<evidence type="ECO:0000256" key="1">
    <source>
        <dbReference type="SAM" id="MobiDB-lite"/>
    </source>
</evidence>
<keyword evidence="2" id="KW-1133">Transmembrane helix</keyword>
<name>A0ABY2KJ94_9RHOB</name>
<dbReference type="Pfam" id="PF05545">
    <property type="entry name" value="FixQ"/>
    <property type="match status" value="1"/>
</dbReference>
<protein>
    <submittedName>
        <fullName evidence="3">Cbb3-type cytochrome c oxidase subunit 3</fullName>
    </submittedName>
</protein>
<accession>A0ABY2KJ94</accession>
<feature type="region of interest" description="Disordered" evidence="1">
    <location>
        <begin position="35"/>
        <end position="54"/>
    </location>
</feature>
<keyword evidence="2" id="KW-0812">Transmembrane</keyword>
<organism evidence="3 4">
    <name type="scientific">Pseudotabrizicola sediminis</name>
    <dbReference type="NCBI Taxonomy" id="2486418"/>
    <lineage>
        <taxon>Bacteria</taxon>
        <taxon>Pseudomonadati</taxon>
        <taxon>Pseudomonadota</taxon>
        <taxon>Alphaproteobacteria</taxon>
        <taxon>Rhodobacterales</taxon>
        <taxon>Paracoccaceae</taxon>
        <taxon>Pseudotabrizicola</taxon>
    </lineage>
</organism>
<feature type="transmembrane region" description="Helical" evidence="2">
    <location>
        <begin position="6"/>
        <end position="27"/>
    </location>
</feature>
<dbReference type="RefSeq" id="WP_135432447.1">
    <property type="nucleotide sequence ID" value="NZ_RPEM01000009.1"/>
</dbReference>
<gene>
    <name evidence="3" type="ORF">EEB11_14480</name>
</gene>
<dbReference type="InterPro" id="IPR008621">
    <property type="entry name" value="Cbb3-typ_cyt_oxidase_comp"/>
</dbReference>
<sequence>MTHETYVIIAKTFGLIYLMVFFLIVVFQTYRPSRRASADHAAQSILTAEDRPCP</sequence>
<keyword evidence="4" id="KW-1185">Reference proteome</keyword>
<proteinExistence type="predicted"/>
<evidence type="ECO:0000313" key="3">
    <source>
        <dbReference type="EMBL" id="TGD42471.1"/>
    </source>
</evidence>